<keyword evidence="12" id="KW-1185">Reference proteome</keyword>
<dbReference type="GO" id="GO:0003735">
    <property type="term" value="F:structural constituent of ribosome"/>
    <property type="evidence" value="ECO:0007669"/>
    <property type="project" value="InterPro"/>
</dbReference>
<evidence type="ECO:0000256" key="5">
    <source>
        <dbReference type="ARBA" id="ARBA00022980"/>
    </source>
</evidence>
<keyword evidence="5" id="KW-0689">Ribosomal protein</keyword>
<dbReference type="FunFam" id="4.10.640.10:FF:000008">
    <property type="entry name" value="28S ribosomal protein S18b, mitochondrial"/>
    <property type="match status" value="1"/>
</dbReference>
<dbReference type="GO" id="GO:0005763">
    <property type="term" value="C:mitochondrial small ribosomal subunit"/>
    <property type="evidence" value="ECO:0007669"/>
    <property type="project" value="UniProtKB-ARBA"/>
</dbReference>
<dbReference type="Proteomes" id="UP000000305">
    <property type="component" value="Unassembled WGS sequence"/>
</dbReference>
<reference evidence="11 12" key="1">
    <citation type="journal article" date="2011" name="Science">
        <title>The ecoresponsive genome of Daphnia pulex.</title>
        <authorList>
            <person name="Colbourne J.K."/>
            <person name="Pfrender M.E."/>
            <person name="Gilbert D."/>
            <person name="Thomas W.K."/>
            <person name="Tucker A."/>
            <person name="Oakley T.H."/>
            <person name="Tokishita S."/>
            <person name="Aerts A."/>
            <person name="Arnold G.J."/>
            <person name="Basu M.K."/>
            <person name="Bauer D.J."/>
            <person name="Caceres C.E."/>
            <person name="Carmel L."/>
            <person name="Casola C."/>
            <person name="Choi J.H."/>
            <person name="Detter J.C."/>
            <person name="Dong Q."/>
            <person name="Dusheyko S."/>
            <person name="Eads B.D."/>
            <person name="Frohlich T."/>
            <person name="Geiler-Samerotte K.A."/>
            <person name="Gerlach D."/>
            <person name="Hatcher P."/>
            <person name="Jogdeo S."/>
            <person name="Krijgsveld J."/>
            <person name="Kriventseva E.V."/>
            <person name="Kultz D."/>
            <person name="Laforsch C."/>
            <person name="Lindquist E."/>
            <person name="Lopez J."/>
            <person name="Manak J.R."/>
            <person name="Muller J."/>
            <person name="Pangilinan J."/>
            <person name="Patwardhan R.P."/>
            <person name="Pitluck S."/>
            <person name="Pritham E.J."/>
            <person name="Rechtsteiner A."/>
            <person name="Rho M."/>
            <person name="Rogozin I.B."/>
            <person name="Sakarya O."/>
            <person name="Salamov A."/>
            <person name="Schaack S."/>
            <person name="Shapiro H."/>
            <person name="Shiga Y."/>
            <person name="Skalitzky C."/>
            <person name="Smith Z."/>
            <person name="Souvorov A."/>
            <person name="Sung W."/>
            <person name="Tang Z."/>
            <person name="Tsuchiya D."/>
            <person name="Tu H."/>
            <person name="Vos H."/>
            <person name="Wang M."/>
            <person name="Wolf Y.I."/>
            <person name="Yamagata H."/>
            <person name="Yamada T."/>
            <person name="Ye Y."/>
            <person name="Shaw J.R."/>
            <person name="Andrews J."/>
            <person name="Crease T.J."/>
            <person name="Tang H."/>
            <person name="Lucas S.M."/>
            <person name="Robertson H.M."/>
            <person name="Bork P."/>
            <person name="Koonin E.V."/>
            <person name="Zdobnov E.M."/>
            <person name="Grigoriev I.V."/>
            <person name="Lynch M."/>
            <person name="Boore J.L."/>
        </authorList>
    </citation>
    <scope>NUCLEOTIDE SEQUENCE [LARGE SCALE GENOMIC DNA]</scope>
</reference>
<dbReference type="eggNOG" id="KOG4021">
    <property type="taxonomic scope" value="Eukaryota"/>
</dbReference>
<evidence type="ECO:0000256" key="9">
    <source>
        <dbReference type="ARBA" id="ARBA00035130"/>
    </source>
</evidence>
<dbReference type="PANTHER" id="PTHR13329">
    <property type="entry name" value="MITOCHONDRIAL RIBOSOMAL PROTEIN S18B"/>
    <property type="match status" value="1"/>
</dbReference>
<comment type="subcellular location">
    <subcellularLocation>
        <location evidence="1">Mitochondrion</location>
    </subcellularLocation>
</comment>
<keyword evidence="3" id="KW-0597">Phosphoprotein</keyword>
<accession>E9FUV3</accession>
<dbReference type="STRING" id="6669.E9FUV3"/>
<gene>
    <name evidence="11" type="ORF">DAPPUDRAFT_41774</name>
</gene>
<protein>
    <recommendedName>
        <fullName evidence="9">Small ribosomal subunit protein mS40</fullName>
    </recommendedName>
    <alternativeName>
        <fullName evidence="8">28S ribosomal protein S18-2, mitochondrial</fullName>
    </alternativeName>
    <alternativeName>
        <fullName evidence="10">28S ribosomal protein S18b, mitochondrial</fullName>
    </alternativeName>
</protein>
<dbReference type="InterPro" id="IPR040054">
    <property type="entry name" value="MRPS18B"/>
</dbReference>
<dbReference type="FunCoup" id="E9FUV3">
    <property type="interactions" value="572"/>
</dbReference>
<evidence type="ECO:0000256" key="4">
    <source>
        <dbReference type="ARBA" id="ARBA00022946"/>
    </source>
</evidence>
<dbReference type="OrthoDB" id="21463at2759"/>
<sequence length="178" mass="20483">MLLKTEGIQLSFARSFAETTSDKVSTNSNPEELIVDEKNASKMRNRAIPVETSMKYLKSKGYSTTYGGDPVWVRYRRNFKGQFAPRTRKTCIRQDMLATGNPCPICRDEYLILDYRNVELLKQFISPFNGAILPTEKTGLCQTKQRELLVAILKAKDYGLITFDVPIREYDYSDYHKS</sequence>
<dbReference type="InterPro" id="IPR036870">
    <property type="entry name" value="Ribosomal_bS18_sf"/>
</dbReference>
<dbReference type="HOGENOM" id="CLU_089746_1_0_1"/>
<evidence type="ECO:0000256" key="2">
    <source>
        <dbReference type="ARBA" id="ARBA00006136"/>
    </source>
</evidence>
<evidence type="ECO:0000256" key="6">
    <source>
        <dbReference type="ARBA" id="ARBA00023128"/>
    </source>
</evidence>
<keyword evidence="4" id="KW-0809">Transit peptide</keyword>
<keyword evidence="6" id="KW-0496">Mitochondrion</keyword>
<dbReference type="EMBL" id="GL732525">
    <property type="protein sequence ID" value="EFX88791.1"/>
    <property type="molecule type" value="Genomic_DNA"/>
</dbReference>
<keyword evidence="7" id="KW-0687">Ribonucleoprotein</keyword>
<dbReference type="SUPFAM" id="SSF46911">
    <property type="entry name" value="Ribosomal protein S18"/>
    <property type="match status" value="1"/>
</dbReference>
<evidence type="ECO:0000313" key="12">
    <source>
        <dbReference type="Proteomes" id="UP000000305"/>
    </source>
</evidence>
<evidence type="ECO:0000256" key="10">
    <source>
        <dbReference type="ARBA" id="ARBA00035515"/>
    </source>
</evidence>
<dbReference type="OMA" id="VEQARDC"/>
<evidence type="ECO:0000313" key="11">
    <source>
        <dbReference type="EMBL" id="EFX88791.1"/>
    </source>
</evidence>
<dbReference type="InterPro" id="IPR001648">
    <property type="entry name" value="Ribosomal_bS18"/>
</dbReference>
<proteinExistence type="inferred from homology"/>
<evidence type="ECO:0000256" key="1">
    <source>
        <dbReference type="ARBA" id="ARBA00004173"/>
    </source>
</evidence>
<dbReference type="KEGG" id="dpx:DAPPUDRAFT_41774"/>
<dbReference type="InParanoid" id="E9FUV3"/>
<dbReference type="AlphaFoldDB" id="E9FUV3"/>
<evidence type="ECO:0000256" key="3">
    <source>
        <dbReference type="ARBA" id="ARBA00022553"/>
    </source>
</evidence>
<dbReference type="GO" id="GO:0005739">
    <property type="term" value="C:mitochondrion"/>
    <property type="evidence" value="ECO:0000318"/>
    <property type="project" value="GO_Central"/>
</dbReference>
<dbReference type="GO" id="GO:0032543">
    <property type="term" value="P:mitochondrial translation"/>
    <property type="evidence" value="ECO:0007669"/>
    <property type="project" value="InterPro"/>
</dbReference>
<comment type="similarity">
    <text evidence="2">Belongs to the bacterial ribosomal protein bS18 family. Mitochondrion-specific ribosomal protein mS40 subfamily.</text>
</comment>
<dbReference type="Pfam" id="PF01084">
    <property type="entry name" value="Ribosomal_S18"/>
    <property type="match status" value="1"/>
</dbReference>
<evidence type="ECO:0000256" key="8">
    <source>
        <dbReference type="ARBA" id="ARBA00032055"/>
    </source>
</evidence>
<name>E9FUV3_DAPPU</name>
<evidence type="ECO:0000256" key="7">
    <source>
        <dbReference type="ARBA" id="ARBA00023274"/>
    </source>
</evidence>
<dbReference type="Gene3D" id="4.10.640.10">
    <property type="entry name" value="Ribosomal protein S18"/>
    <property type="match status" value="1"/>
</dbReference>
<dbReference type="PhylomeDB" id="E9FUV3"/>
<organism evidence="11 12">
    <name type="scientific">Daphnia pulex</name>
    <name type="common">Water flea</name>
    <dbReference type="NCBI Taxonomy" id="6669"/>
    <lineage>
        <taxon>Eukaryota</taxon>
        <taxon>Metazoa</taxon>
        <taxon>Ecdysozoa</taxon>
        <taxon>Arthropoda</taxon>
        <taxon>Crustacea</taxon>
        <taxon>Branchiopoda</taxon>
        <taxon>Diplostraca</taxon>
        <taxon>Cladocera</taxon>
        <taxon>Anomopoda</taxon>
        <taxon>Daphniidae</taxon>
        <taxon>Daphnia</taxon>
    </lineage>
</organism>
<dbReference type="PANTHER" id="PTHR13329:SF2">
    <property type="entry name" value="SMALL RIBOSOMAL SUBUNIT PROTEIN MS40"/>
    <property type="match status" value="1"/>
</dbReference>